<evidence type="ECO:0000313" key="6">
    <source>
        <dbReference type="Proteomes" id="UP000515512"/>
    </source>
</evidence>
<evidence type="ECO:0000259" key="4">
    <source>
        <dbReference type="PROSITE" id="PS50075"/>
    </source>
</evidence>
<dbReference type="CDD" id="cd19540">
    <property type="entry name" value="LCL_NRPS-like"/>
    <property type="match status" value="1"/>
</dbReference>
<dbReference type="PROSITE" id="PS00012">
    <property type="entry name" value="PHOSPHOPANTETHEINE"/>
    <property type="match status" value="2"/>
</dbReference>
<dbReference type="Pfam" id="PF00550">
    <property type="entry name" value="PP-binding"/>
    <property type="match status" value="2"/>
</dbReference>
<dbReference type="Pfam" id="PF00501">
    <property type="entry name" value="AMP-binding"/>
    <property type="match status" value="2"/>
</dbReference>
<dbReference type="RefSeq" id="WP_181579385.1">
    <property type="nucleotide sequence ID" value="NZ_CP059399.1"/>
</dbReference>
<accession>A0A7D6VAJ6</accession>
<dbReference type="GO" id="GO:0044550">
    <property type="term" value="P:secondary metabolite biosynthetic process"/>
    <property type="evidence" value="ECO:0007669"/>
    <property type="project" value="TreeGrafter"/>
</dbReference>
<dbReference type="Gene3D" id="3.30.559.30">
    <property type="entry name" value="Nonribosomal peptide synthetase, condensation domain"/>
    <property type="match status" value="3"/>
</dbReference>
<dbReference type="GO" id="GO:0003824">
    <property type="term" value="F:catalytic activity"/>
    <property type="evidence" value="ECO:0007669"/>
    <property type="project" value="InterPro"/>
</dbReference>
<evidence type="ECO:0000256" key="2">
    <source>
        <dbReference type="ARBA" id="ARBA00022450"/>
    </source>
</evidence>
<dbReference type="InterPro" id="IPR009081">
    <property type="entry name" value="PP-bd_ACP"/>
</dbReference>
<dbReference type="Gene3D" id="1.10.1200.10">
    <property type="entry name" value="ACP-like"/>
    <property type="match status" value="2"/>
</dbReference>
<dbReference type="Pfam" id="PF13193">
    <property type="entry name" value="AMP-binding_C"/>
    <property type="match status" value="2"/>
</dbReference>
<dbReference type="CDD" id="cd05930">
    <property type="entry name" value="A_NRPS"/>
    <property type="match status" value="1"/>
</dbReference>
<dbReference type="FunFam" id="3.40.50.12780:FF:000012">
    <property type="entry name" value="Non-ribosomal peptide synthetase"/>
    <property type="match status" value="1"/>
</dbReference>
<keyword evidence="2" id="KW-0596">Phosphopantetheine</keyword>
<dbReference type="PANTHER" id="PTHR45527:SF1">
    <property type="entry name" value="FATTY ACID SYNTHASE"/>
    <property type="match status" value="1"/>
</dbReference>
<dbReference type="GO" id="GO:0005737">
    <property type="term" value="C:cytoplasm"/>
    <property type="evidence" value="ECO:0007669"/>
    <property type="project" value="TreeGrafter"/>
</dbReference>
<dbReference type="Proteomes" id="UP000515512">
    <property type="component" value="Chromosome"/>
</dbReference>
<dbReference type="PROSITE" id="PS00455">
    <property type="entry name" value="AMP_BINDING"/>
    <property type="match status" value="2"/>
</dbReference>
<dbReference type="InterPro" id="IPR020845">
    <property type="entry name" value="AMP-binding_CS"/>
</dbReference>
<dbReference type="EMBL" id="CP059399">
    <property type="protein sequence ID" value="QLY28177.1"/>
    <property type="molecule type" value="Genomic_DNA"/>
</dbReference>
<dbReference type="InterPro" id="IPR023213">
    <property type="entry name" value="CAT-like_dom_sf"/>
</dbReference>
<dbReference type="UniPathway" id="UPA00011"/>
<dbReference type="Gene3D" id="3.40.50.12780">
    <property type="entry name" value="N-terminal domain of ligase-like"/>
    <property type="match status" value="2"/>
</dbReference>
<keyword evidence="6" id="KW-1185">Reference proteome</keyword>
<dbReference type="InterPro" id="IPR036736">
    <property type="entry name" value="ACP-like_sf"/>
</dbReference>
<dbReference type="PROSITE" id="PS50075">
    <property type="entry name" value="CARRIER"/>
    <property type="match status" value="2"/>
</dbReference>
<dbReference type="NCBIfam" id="TIGR01733">
    <property type="entry name" value="AA-adenyl-dom"/>
    <property type="match status" value="2"/>
</dbReference>
<dbReference type="PANTHER" id="PTHR45527">
    <property type="entry name" value="NONRIBOSOMAL PEPTIDE SYNTHETASE"/>
    <property type="match status" value="1"/>
</dbReference>
<dbReference type="Pfam" id="PF00668">
    <property type="entry name" value="Condensation"/>
    <property type="match status" value="3"/>
</dbReference>
<feature type="domain" description="Carrier" evidence="4">
    <location>
        <begin position="956"/>
        <end position="1030"/>
    </location>
</feature>
<dbReference type="InterPro" id="IPR001242">
    <property type="entry name" value="Condensation_dom"/>
</dbReference>
<dbReference type="InterPro" id="IPR045851">
    <property type="entry name" value="AMP-bd_C_sf"/>
</dbReference>
<proteinExistence type="predicted"/>
<dbReference type="SUPFAM" id="SSF47336">
    <property type="entry name" value="ACP-like"/>
    <property type="match status" value="2"/>
</dbReference>
<dbReference type="GO" id="GO:0031177">
    <property type="term" value="F:phosphopantetheine binding"/>
    <property type="evidence" value="ECO:0007669"/>
    <property type="project" value="InterPro"/>
</dbReference>
<dbReference type="GO" id="GO:0043041">
    <property type="term" value="P:amino acid activation for nonribosomal peptide biosynthetic process"/>
    <property type="evidence" value="ECO:0007669"/>
    <property type="project" value="TreeGrafter"/>
</dbReference>
<comment type="cofactor">
    <cofactor evidence="1">
        <name>pantetheine 4'-phosphate</name>
        <dbReference type="ChEBI" id="CHEBI:47942"/>
    </cofactor>
</comment>
<dbReference type="GO" id="GO:0008610">
    <property type="term" value="P:lipid biosynthetic process"/>
    <property type="evidence" value="ECO:0007669"/>
    <property type="project" value="UniProtKB-ARBA"/>
</dbReference>
<reference evidence="5 6" key="1">
    <citation type="submission" date="2020-07" db="EMBL/GenBank/DDBJ databases">
        <authorList>
            <person name="Zhuang K."/>
            <person name="Ran Y."/>
        </authorList>
    </citation>
    <scope>NUCLEOTIDE SEQUENCE [LARGE SCALE GENOMIC DNA]</scope>
    <source>
        <strain evidence="5 6">WCH-YHL-001</strain>
    </source>
</reference>
<dbReference type="SUPFAM" id="SSF56801">
    <property type="entry name" value="Acetyl-CoA synthetase-like"/>
    <property type="match status" value="2"/>
</dbReference>
<protein>
    <submittedName>
        <fullName evidence="5">Amino acid adenylation domain-containing protein</fullName>
    </submittedName>
</protein>
<dbReference type="SUPFAM" id="SSF52777">
    <property type="entry name" value="CoA-dependent acyltransferases"/>
    <property type="match status" value="6"/>
</dbReference>
<evidence type="ECO:0000313" key="5">
    <source>
        <dbReference type="EMBL" id="QLY28177.1"/>
    </source>
</evidence>
<name>A0A7D6VAJ6_9NOCA</name>
<dbReference type="Gene3D" id="3.30.300.30">
    <property type="match status" value="2"/>
</dbReference>
<dbReference type="InterPro" id="IPR020806">
    <property type="entry name" value="PKS_PP-bd"/>
</dbReference>
<gene>
    <name evidence="5" type="ORF">H0264_22585</name>
</gene>
<dbReference type="InterPro" id="IPR010071">
    <property type="entry name" value="AA_adenyl_dom"/>
</dbReference>
<dbReference type="SMART" id="SM00823">
    <property type="entry name" value="PKS_PP"/>
    <property type="match status" value="2"/>
</dbReference>
<dbReference type="FunFam" id="2.30.38.10:FF:000001">
    <property type="entry name" value="Non-ribosomal peptide synthetase PvdI"/>
    <property type="match status" value="1"/>
</dbReference>
<feature type="domain" description="Carrier" evidence="4">
    <location>
        <begin position="1980"/>
        <end position="2055"/>
    </location>
</feature>
<dbReference type="InterPro" id="IPR000873">
    <property type="entry name" value="AMP-dep_synth/lig_dom"/>
</dbReference>
<evidence type="ECO:0000256" key="1">
    <source>
        <dbReference type="ARBA" id="ARBA00001957"/>
    </source>
</evidence>
<dbReference type="KEGG" id="nhu:H0264_22585"/>
<keyword evidence="3" id="KW-0597">Phosphoprotein</keyword>
<organism evidence="5 6">
    <name type="scientific">Nocardia huaxiensis</name>
    <dbReference type="NCBI Taxonomy" id="2755382"/>
    <lineage>
        <taxon>Bacteria</taxon>
        <taxon>Bacillati</taxon>
        <taxon>Actinomycetota</taxon>
        <taxon>Actinomycetes</taxon>
        <taxon>Mycobacteriales</taxon>
        <taxon>Nocardiaceae</taxon>
        <taxon>Nocardia</taxon>
    </lineage>
</organism>
<sequence length="2521" mass="270299">MTARLPLTRAQQHVWVAQQLDDTGQRLIVGGYVHIHGALDEEVFERALRIVVAGAETLRVRFDTETDGSVVQVVEELRDWPLGRKSFRGAADPHGAALRFMEAALEQPIDLGRAPLFAHQLLDLGAAGTVWFIRSHHVVLDGASSAAFIRRVADTYSALLDGRSVSETVFDRAADLVATDEKFRRSARFAADREFWTQRLATEHPYDPPQFAGAPTAADGNRFLRHAGVLGETEWKALRVRAEAAGTPWPVWMFAAIAVLLHADSGARTVTLGLAVPAKRSRHALGMTANILPLRMTVDPAATVGELLAAVRAESLIILRHQGFQYGEMLAELGESGLTGGILGPTVNVMPMQKDLRFGVESATLRHIAAGRSDNLNISLYDNGEPTLSVTLESNTLRYSDRDLAAHHDRLTATIAALAAAPEDLPLGRLRFAPDPVAPAAGTGSSDTLVDLFERMVAAHGQATAVVHGGESLSYAELDARAARLARILAGSRVGPGDFVGLALPRSVDLIVAILAVLRTGAAYVPLDPSYPHWRLRAILEDAAPALTLVGAGVELPEVDFPVLRIGDPVQVVPAEPAGRPGARFPAYVIHTSGTTGRPKGVVVTHANVVRLLTATQPRFEFGADDVWTLFHSTAFDFSVWEIWGALGYGGTLVIVDAETARSPREFVELLAAQRVTVLNQTPSAFGMLVDADARRPADSARLALRHVIFGGEPVEPWRLAEWWSRHDPRGTRLTNMYGITETTVFTTGTPLSETVSPGDIGTAIPDLAVYILDAALRPAAPGVPGELYVAGPGVAAGYLRQPGRTAARFTADPFGAAGTVMYRSGDVARWTGSGTLEYLGRADRQVKIRGYRIEPGEIEAALCAIPAVRAAVVLTVEQRTGHRRLAAFVVGADAGGNGVDVGAVRASVAELLPAHAVPSTILAVDALPTTPNGKVDERRLRAFATNGGTPTAGALPRTDAEARLHAVFAEVLGHNSFGVDDGFFAVGGDSILAIRLADRARAAGFALTPRDVFEQQSIRALVHTAGTLPVAAPRVTAMPPATRDGRIVLPATALQAGLLFHSIYQDGAGEDPYLVQAVLTLDGPIDAQRLGAALRAVLARHPHLLGRFVVDRDAPEYEVRTDIELPWRVVELDGRSDAVPMAGQDDARPLVEPDVLARVRAEDARMTPLEAPLLRVAFVRTAPQSATLVVTHHHALLDGWSLGILLRELLLSYRGCELPAVTPFTAFLDRSAAQDRARARTAWAQALAGVEPSKVARAERGRWRRPAEHRFALPAPLVTALRERAGAHGLTLNTMVQALWALVVANLTGSEDVVFGITVSGRDSGDLDAAVGLLMNTVPLRVRVRPAETALELAVRIQRERVALMEHDHLGLSEIVAAAGVPDLFDTSLVFENFPLDSALLDDPGAEFRVSDVDVLGGTHFPLTVIVVPGAGELTFRLGAQLDHIDSLGDIDELWSRILTAAAALTTPRHAPIGQLDLLPPARRAELVNAGRGVQTTIENGALAACFESTVRDHADSIALWCDGVELTYAELNGRANQVARWLRTRGAGPGVPVGLALPRSVDLVVDFLAVAKLGALCVPLSDRYPPAHVRRLLEFTGTTLVLHELDGAAADFDDSNLDVHVAADAVATLMFTSGSTGASKGVEITHRNIVARARDRIGHSDGHRRMLMHLPHNWDMVVWELWLPLLTGRTTVLARPGVLDVHDYTEVLRAGRVTSIMLPAGLFHLLAEQIPDDLAGLRMIASAGDVLPPRAAATVRRGAHPPVVTNSYGPVEATSYALTFAIPGDMPADRPVPVGRPADNTRVAVLDAALRPVPVGVAGEIYLSGAGLANGYHRDPARTAERFVPDPFGPPGDRMYRTGDLGRWDGDGLLHFLGRADRQLKVNGFRVEPGEVEAAIRREPGISAVIVTARRVASGQSLLAHVVGEQIDTAALRTRLTATLPSYLVPSAIVVMSALPLTPMGKIDVAALPVPEAGDRIPARTPRQQLIAAAFAEALGRTDIGITDDFFALGGNSLSAIRVVAALRSRLEVAVSLRDLFESPTIAALEQALDLRAPGKGSHHLGHLPNNLAAVRRTDPIPLAPAQQRLWTVNYLSGNRADYLMATGLELHGRLDTGALEAAVTDVVERHEILRTVLPYGTEGPIQRILPVESARPDFRTVQVSPDESLHQAIDSELLRGFDLTSEPPLRIRLYRAAPGHHILLGILHHVAGDGESLAVLQQDLFTAYQARAAGGRPEWPAPATQFADYTLWLRQLFNPDGTPGPVLEKQAHYWRTVLAGMPVNPVLPTDHPRSERRENRAAAIPIDIAPATHRALTEAARTHGVTTYMLVHTALALALQQHGAGPDLPIGVALSSRDAEGLHNLVGCAVDTAIVRVDLSADPSHAALIQQVRERLLGAYEHKEFPFDSLVNLLNPPRSRTHHPLFQVMVTYQRGIRTTTPTADLTITHHPVPVRRTPWELLLDLRETHTPDGDCAGIHGEMVYAAELFDPGTVAAIVTSMTAAIRAICADSTAPGASGSIG</sequence>
<dbReference type="InterPro" id="IPR006162">
    <property type="entry name" value="Ppantetheine_attach_site"/>
</dbReference>
<evidence type="ECO:0000256" key="3">
    <source>
        <dbReference type="ARBA" id="ARBA00022553"/>
    </source>
</evidence>
<dbReference type="InterPro" id="IPR025110">
    <property type="entry name" value="AMP-bd_C"/>
</dbReference>
<dbReference type="CDD" id="cd17643">
    <property type="entry name" value="A_NRPS_Cytc1-like"/>
    <property type="match status" value="1"/>
</dbReference>
<dbReference type="FunFam" id="3.40.50.980:FF:000002">
    <property type="entry name" value="Enterobactin synthetase component F"/>
    <property type="match status" value="1"/>
</dbReference>
<dbReference type="Gene3D" id="3.30.559.10">
    <property type="entry name" value="Chloramphenicol acetyltransferase-like domain"/>
    <property type="match status" value="3"/>
</dbReference>
<dbReference type="InterPro" id="IPR042099">
    <property type="entry name" value="ANL_N_sf"/>
</dbReference>